<accession>A0A7W6NJE7</accession>
<reference evidence="2 3" key="1">
    <citation type="submission" date="2020-08" db="EMBL/GenBank/DDBJ databases">
        <title>Genomic Encyclopedia of Type Strains, Phase IV (KMG-IV): sequencing the most valuable type-strain genomes for metagenomic binning, comparative biology and taxonomic classification.</title>
        <authorList>
            <person name="Goeker M."/>
        </authorList>
    </citation>
    <scope>NUCLEOTIDE SEQUENCE [LARGE SCALE GENOMIC DNA]</scope>
    <source>
        <strain evidence="2 3">DSM 29853</strain>
    </source>
</reference>
<gene>
    <name evidence="2" type="ORF">GGR23_001487</name>
</gene>
<dbReference type="Proteomes" id="UP000528286">
    <property type="component" value="Unassembled WGS sequence"/>
</dbReference>
<dbReference type="AlphaFoldDB" id="A0A7W6NJE7"/>
<keyword evidence="3" id="KW-1185">Reference proteome</keyword>
<keyword evidence="1" id="KW-0732">Signal</keyword>
<evidence type="ECO:0000256" key="1">
    <source>
        <dbReference type="SAM" id="SignalP"/>
    </source>
</evidence>
<evidence type="ECO:0000313" key="3">
    <source>
        <dbReference type="Proteomes" id="UP000528286"/>
    </source>
</evidence>
<feature type="signal peptide" evidence="1">
    <location>
        <begin position="1"/>
        <end position="21"/>
    </location>
</feature>
<protein>
    <submittedName>
        <fullName evidence="2">Uncharacterized protein</fullName>
    </submittedName>
</protein>
<feature type="chain" id="PRO_5030646349" evidence="1">
    <location>
        <begin position="22"/>
        <end position="424"/>
    </location>
</feature>
<dbReference type="RefSeq" id="WP_183365542.1">
    <property type="nucleotide sequence ID" value="NZ_JACIEZ010000002.1"/>
</dbReference>
<proteinExistence type="predicted"/>
<dbReference type="EMBL" id="JACIEZ010000002">
    <property type="protein sequence ID" value="MBB4064310.1"/>
    <property type="molecule type" value="Genomic_DNA"/>
</dbReference>
<evidence type="ECO:0000313" key="2">
    <source>
        <dbReference type="EMBL" id="MBB4064310.1"/>
    </source>
</evidence>
<organism evidence="2 3">
    <name type="scientific">Gellertiella hungarica</name>
    <dbReference type="NCBI Taxonomy" id="1572859"/>
    <lineage>
        <taxon>Bacteria</taxon>
        <taxon>Pseudomonadati</taxon>
        <taxon>Pseudomonadota</taxon>
        <taxon>Alphaproteobacteria</taxon>
        <taxon>Hyphomicrobiales</taxon>
        <taxon>Rhizobiaceae</taxon>
        <taxon>Gellertiella</taxon>
    </lineage>
</organism>
<comment type="caution">
    <text evidence="2">The sequence shown here is derived from an EMBL/GenBank/DDBJ whole genome shotgun (WGS) entry which is preliminary data.</text>
</comment>
<sequence length="424" mass="47440">MRPTFLALLTAFLSATTVAEAAEAWTYKGTLGKFPIIVEMTELAADGTRQARYSYLAKGVDIPLHAPASDEEDSFTFAEEAPCTPKTCVSSMSGDGTNQKPAPIAADWSLTFSDEGNHLSGTWKDRKSGKTLPVELDYVETRNVDAEFDSALPLVLDSLLDSERIESFPYDDLKFQRPYKKGPVQEFNGARFRIDEDPRIALGYPAIESLEGASPDAANRWLQDQRIRMSLRDFACAARAYQDFGWDENVMADKSPYRSDQMARLEYLSDRLVGLTESGSFFCGGAHPDNFWNYRLGDVKTGKTVAPESLVKGFTFRDYNDKPMDPADASEENPGQYKPDASLVERVKKERPIDESEAESGCEMDTFIRENLSVAFKGHNLVFVLKDLPTYAAACYTDLYSIPLTEARDYLTAEGQRYFVELDR</sequence>
<name>A0A7W6NJE7_9HYPH</name>